<reference evidence="3" key="2">
    <citation type="submission" date="2019-06" db="EMBL/GenBank/DDBJ databases">
        <title>Genomics analysis of Aphanomyces spp. identifies a new class of oomycete effector associated with host adaptation.</title>
        <authorList>
            <person name="Gaulin E."/>
        </authorList>
    </citation>
    <scope>NUCLEOTIDE SEQUENCE</scope>
    <source>
        <strain evidence="3">CBS 578.67</strain>
    </source>
</reference>
<dbReference type="PRINTS" id="PR00301">
    <property type="entry name" value="HEATSHOCK70"/>
</dbReference>
<dbReference type="OrthoDB" id="164621at2759"/>
<reference evidence="4 5" key="1">
    <citation type="submission" date="2019-03" db="EMBL/GenBank/DDBJ databases">
        <authorList>
            <person name="Gaulin E."/>
            <person name="Dumas B."/>
        </authorList>
    </citation>
    <scope>NUCLEOTIDE SEQUENCE [LARGE SCALE GENOMIC DNA]</scope>
    <source>
        <strain evidence="4">CBS 568.67</strain>
    </source>
</reference>
<dbReference type="FunFam" id="3.90.640.10:FF:000003">
    <property type="entry name" value="Molecular chaperone DnaK"/>
    <property type="match status" value="1"/>
</dbReference>
<evidence type="ECO:0000313" key="3">
    <source>
        <dbReference type="EMBL" id="KAF0718495.1"/>
    </source>
</evidence>
<sequence>MLPRRLASHTVAPSTQLLHAAAFHASARRERLPLVIAVVGAGLALTTRYVIRAQERVQRQRAAAAAPKPSTASVVIGLDLGSINARACGIDLDVIPRKFVVETERMAVQLRNGELVVGNLVTKNAMANLREALKASPHSVVADDDDDNTSFHVDSVLERLTETLHDKVRASLEKHNEAIDEAVPCVCAVPSHFDGVPLDRLRRILEHAGYHVLDFVPDSVAAVLALPPLASTKPQHVAVFDMGGAETTCSILDCTDMTSPSILATKTTSTLSGDAINAHVVEYLASTFERKHQINLRTDSLAMERLVQAADAAKVELSSGGRSQVHLPFITADQHGAQHLEQTVTLATLRRLMDAPLAAGTSLVADALAASRLTKVDALLLVGGGTKSAVVAERIQKALNFPTVLHVDANVDDAVAIGATKRGIELADIILTHDGDDDHDQ</sequence>
<dbReference type="Gene3D" id="3.30.420.40">
    <property type="match status" value="2"/>
</dbReference>
<dbReference type="GO" id="GO:0005524">
    <property type="term" value="F:ATP binding"/>
    <property type="evidence" value="ECO:0007669"/>
    <property type="project" value="UniProtKB-KW"/>
</dbReference>
<dbReference type="SUPFAM" id="SSF53067">
    <property type="entry name" value="Actin-like ATPase domain"/>
    <property type="match status" value="2"/>
</dbReference>
<name>A0A485K5N3_9STRA</name>
<dbReference type="InterPro" id="IPR013126">
    <property type="entry name" value="Hsp_70_fam"/>
</dbReference>
<dbReference type="InterPro" id="IPR043129">
    <property type="entry name" value="ATPase_NBD"/>
</dbReference>
<dbReference type="Gene3D" id="3.90.640.10">
    <property type="entry name" value="Actin, Chain A, domain 4"/>
    <property type="match status" value="1"/>
</dbReference>
<dbReference type="Proteomes" id="UP000332933">
    <property type="component" value="Unassembled WGS sequence"/>
</dbReference>
<dbReference type="Pfam" id="PF00012">
    <property type="entry name" value="HSP70"/>
    <property type="match status" value="1"/>
</dbReference>
<dbReference type="GO" id="GO:0140662">
    <property type="term" value="F:ATP-dependent protein folding chaperone"/>
    <property type="evidence" value="ECO:0007669"/>
    <property type="project" value="InterPro"/>
</dbReference>
<keyword evidence="2" id="KW-0067">ATP-binding</keyword>
<evidence type="ECO:0000256" key="1">
    <source>
        <dbReference type="ARBA" id="ARBA00022741"/>
    </source>
</evidence>
<keyword evidence="1" id="KW-0547">Nucleotide-binding</keyword>
<protein>
    <submittedName>
        <fullName evidence="4">Aste57867_1664 protein</fullName>
    </submittedName>
</protein>
<accession>A0A485K5N3</accession>
<evidence type="ECO:0000313" key="4">
    <source>
        <dbReference type="EMBL" id="VFT78876.1"/>
    </source>
</evidence>
<dbReference type="PANTHER" id="PTHR19375">
    <property type="entry name" value="HEAT SHOCK PROTEIN 70KDA"/>
    <property type="match status" value="1"/>
</dbReference>
<organism evidence="4 5">
    <name type="scientific">Aphanomyces stellatus</name>
    <dbReference type="NCBI Taxonomy" id="120398"/>
    <lineage>
        <taxon>Eukaryota</taxon>
        <taxon>Sar</taxon>
        <taxon>Stramenopiles</taxon>
        <taxon>Oomycota</taxon>
        <taxon>Saprolegniomycetes</taxon>
        <taxon>Saprolegniales</taxon>
        <taxon>Verrucalvaceae</taxon>
        <taxon>Aphanomyces</taxon>
    </lineage>
</organism>
<dbReference type="AlphaFoldDB" id="A0A485K5N3"/>
<proteinExistence type="predicted"/>
<dbReference type="EMBL" id="VJMH01000144">
    <property type="protein sequence ID" value="KAF0718495.1"/>
    <property type="molecule type" value="Genomic_DNA"/>
</dbReference>
<dbReference type="EMBL" id="CAADRA010000144">
    <property type="protein sequence ID" value="VFT78876.1"/>
    <property type="molecule type" value="Genomic_DNA"/>
</dbReference>
<evidence type="ECO:0000256" key="2">
    <source>
        <dbReference type="ARBA" id="ARBA00022840"/>
    </source>
</evidence>
<gene>
    <name evidence="4" type="primary">Aste57867_1664</name>
    <name evidence="3" type="ORF">As57867_001662</name>
    <name evidence="4" type="ORF">ASTE57867_1664</name>
</gene>
<evidence type="ECO:0000313" key="5">
    <source>
        <dbReference type="Proteomes" id="UP000332933"/>
    </source>
</evidence>
<keyword evidence="5" id="KW-1185">Reference proteome</keyword>